<gene>
    <name evidence="2" type="ORF">R1flu_009883</name>
</gene>
<proteinExistence type="predicted"/>
<dbReference type="Proteomes" id="UP001605036">
    <property type="component" value="Unassembled WGS sequence"/>
</dbReference>
<feature type="compositionally biased region" description="Basic and acidic residues" evidence="1">
    <location>
        <begin position="111"/>
        <end position="122"/>
    </location>
</feature>
<organism evidence="2 3">
    <name type="scientific">Riccia fluitans</name>
    <dbReference type="NCBI Taxonomy" id="41844"/>
    <lineage>
        <taxon>Eukaryota</taxon>
        <taxon>Viridiplantae</taxon>
        <taxon>Streptophyta</taxon>
        <taxon>Embryophyta</taxon>
        <taxon>Marchantiophyta</taxon>
        <taxon>Marchantiopsida</taxon>
        <taxon>Marchantiidae</taxon>
        <taxon>Marchantiales</taxon>
        <taxon>Ricciaceae</taxon>
        <taxon>Riccia</taxon>
    </lineage>
</organism>
<reference evidence="2 3" key="1">
    <citation type="submission" date="2024-09" db="EMBL/GenBank/DDBJ databases">
        <title>Chromosome-scale assembly of Riccia fluitans.</title>
        <authorList>
            <person name="Paukszto L."/>
            <person name="Sawicki J."/>
            <person name="Karawczyk K."/>
            <person name="Piernik-Szablinska J."/>
            <person name="Szczecinska M."/>
            <person name="Mazdziarz M."/>
        </authorList>
    </citation>
    <scope>NUCLEOTIDE SEQUENCE [LARGE SCALE GENOMIC DNA]</scope>
    <source>
        <strain evidence="2">Rf_01</strain>
        <tissue evidence="2">Aerial parts of the thallus</tissue>
    </source>
</reference>
<keyword evidence="3" id="KW-1185">Reference proteome</keyword>
<comment type="caution">
    <text evidence="2">The sequence shown here is derived from an EMBL/GenBank/DDBJ whole genome shotgun (WGS) entry which is preliminary data.</text>
</comment>
<evidence type="ECO:0000256" key="1">
    <source>
        <dbReference type="SAM" id="MobiDB-lite"/>
    </source>
</evidence>
<accession>A0ABD1Z3F1</accession>
<protein>
    <submittedName>
        <fullName evidence="2">Uncharacterized protein</fullName>
    </submittedName>
</protein>
<sequence>MTLSPLKPTVELGWREASLVHEESALGSSPKTHCCDRVSNLTPGSLGERPVDPSSNYGLHSSRVLPSRMQGEGGALVVRQPIAEGGPPCFSRQGLGVNSAGEGGGDSVFTTRDHGTRGDPDSTMRRLLQISLNKF</sequence>
<name>A0ABD1Z3F1_9MARC</name>
<dbReference type="AlphaFoldDB" id="A0ABD1Z3F1"/>
<feature type="region of interest" description="Disordered" evidence="1">
    <location>
        <begin position="87"/>
        <end position="122"/>
    </location>
</feature>
<evidence type="ECO:0000313" key="2">
    <source>
        <dbReference type="EMBL" id="KAL2642296.1"/>
    </source>
</evidence>
<dbReference type="EMBL" id="JBHFFA010000002">
    <property type="protein sequence ID" value="KAL2642296.1"/>
    <property type="molecule type" value="Genomic_DNA"/>
</dbReference>
<evidence type="ECO:0000313" key="3">
    <source>
        <dbReference type="Proteomes" id="UP001605036"/>
    </source>
</evidence>
<feature type="region of interest" description="Disordered" evidence="1">
    <location>
        <begin position="25"/>
        <end position="61"/>
    </location>
</feature>